<dbReference type="Gene3D" id="3.40.50.720">
    <property type="entry name" value="NAD(P)-binding Rossmann-like Domain"/>
    <property type="match status" value="1"/>
</dbReference>
<dbReference type="Proteomes" id="UP000077266">
    <property type="component" value="Unassembled WGS sequence"/>
</dbReference>
<dbReference type="GO" id="GO:0019748">
    <property type="term" value="P:secondary metabolic process"/>
    <property type="evidence" value="ECO:0007669"/>
    <property type="project" value="TreeGrafter"/>
</dbReference>
<dbReference type="OrthoDB" id="1933717at2759"/>
<dbReference type="InterPro" id="IPR036291">
    <property type="entry name" value="NAD(P)-bd_dom_sf"/>
</dbReference>
<dbReference type="GO" id="GO:0016491">
    <property type="term" value="F:oxidoreductase activity"/>
    <property type="evidence" value="ECO:0007669"/>
    <property type="project" value="TreeGrafter"/>
</dbReference>
<protein>
    <submittedName>
        <fullName evidence="2">Putative carbonyl reductase</fullName>
    </submittedName>
</protein>
<proteinExistence type="inferred from homology"/>
<evidence type="ECO:0000256" key="1">
    <source>
        <dbReference type="ARBA" id="ARBA00006484"/>
    </source>
</evidence>
<dbReference type="STRING" id="1314781.A0A165MP87"/>
<evidence type="ECO:0000313" key="3">
    <source>
        <dbReference type="Proteomes" id="UP000077266"/>
    </source>
</evidence>
<dbReference type="AlphaFoldDB" id="A0A165MP87"/>
<accession>A0A165MP87</accession>
<dbReference type="PANTHER" id="PTHR43544:SF32">
    <property type="entry name" value="CHAIN DEHYDROGENASE, PUTATIVE (AFU_ORTHOLOGUE AFUA_5G01530)-RELATED"/>
    <property type="match status" value="1"/>
</dbReference>
<organism evidence="2 3">
    <name type="scientific">Exidia glandulosa HHB12029</name>
    <dbReference type="NCBI Taxonomy" id="1314781"/>
    <lineage>
        <taxon>Eukaryota</taxon>
        <taxon>Fungi</taxon>
        <taxon>Dikarya</taxon>
        <taxon>Basidiomycota</taxon>
        <taxon>Agaricomycotina</taxon>
        <taxon>Agaricomycetes</taxon>
        <taxon>Auriculariales</taxon>
        <taxon>Exidiaceae</taxon>
        <taxon>Exidia</taxon>
    </lineage>
</organism>
<dbReference type="PANTHER" id="PTHR43544">
    <property type="entry name" value="SHORT-CHAIN DEHYDROGENASE/REDUCTASE"/>
    <property type="match status" value="1"/>
</dbReference>
<comment type="similarity">
    <text evidence="1">Belongs to the short-chain dehydrogenases/reductases (SDR) family.</text>
</comment>
<dbReference type="EMBL" id="KV425908">
    <property type="protein sequence ID" value="KZV99554.1"/>
    <property type="molecule type" value="Genomic_DNA"/>
</dbReference>
<dbReference type="Pfam" id="PF00106">
    <property type="entry name" value="adh_short"/>
    <property type="match status" value="1"/>
</dbReference>
<name>A0A165MP87_EXIGL</name>
<keyword evidence="3" id="KW-1185">Reference proteome</keyword>
<dbReference type="InterPro" id="IPR051468">
    <property type="entry name" value="Fungal_SecMetab_SDRs"/>
</dbReference>
<dbReference type="SUPFAM" id="SSF51735">
    <property type="entry name" value="NAD(P)-binding Rossmann-fold domains"/>
    <property type="match status" value="1"/>
</dbReference>
<gene>
    <name evidence="2" type="ORF">EXIGLDRAFT_640290</name>
</gene>
<dbReference type="GO" id="GO:0005737">
    <property type="term" value="C:cytoplasm"/>
    <property type="evidence" value="ECO:0007669"/>
    <property type="project" value="TreeGrafter"/>
</dbReference>
<reference evidence="2 3" key="1">
    <citation type="journal article" date="2016" name="Mol. Biol. Evol.">
        <title>Comparative Genomics of Early-Diverging Mushroom-Forming Fungi Provides Insights into the Origins of Lignocellulose Decay Capabilities.</title>
        <authorList>
            <person name="Nagy L.G."/>
            <person name="Riley R."/>
            <person name="Tritt A."/>
            <person name="Adam C."/>
            <person name="Daum C."/>
            <person name="Floudas D."/>
            <person name="Sun H."/>
            <person name="Yadav J.S."/>
            <person name="Pangilinan J."/>
            <person name="Larsson K.H."/>
            <person name="Matsuura K."/>
            <person name="Barry K."/>
            <person name="Labutti K."/>
            <person name="Kuo R."/>
            <person name="Ohm R.A."/>
            <person name="Bhattacharya S.S."/>
            <person name="Shirouzu T."/>
            <person name="Yoshinaga Y."/>
            <person name="Martin F.M."/>
            <person name="Grigoriev I.V."/>
            <person name="Hibbett D.S."/>
        </authorList>
    </citation>
    <scope>NUCLEOTIDE SEQUENCE [LARGE SCALE GENOMIC DNA]</scope>
    <source>
        <strain evidence="2 3">HHB12029</strain>
    </source>
</reference>
<evidence type="ECO:0000313" key="2">
    <source>
        <dbReference type="EMBL" id="KZV99554.1"/>
    </source>
</evidence>
<dbReference type="InParanoid" id="A0A165MP87"/>
<sequence length="259" mass="27382">MLGFNPNKIVVLITGANQGVGYETAKILLAHSAFYHVLIGARDQSKGQAALSTLLSLPETKGTGAVVEIDVSNDASVDAAAAEVERTYGRLDVLVNNAGVASFDPSPRNNLRAVLDVNVIGALSATEAFLPLLRKCASRAPRLVFVSSSMGSITHAADPESKYYRPEATEYRASKAALNMIMVQYWAKLQLERADGLRWIVHGADPGFTATNLLGDAASLAARGAVAPEVGGERIATVVRGDRDADVGRVCGEYGVSPW</sequence>
<dbReference type="InterPro" id="IPR002347">
    <property type="entry name" value="SDR_fam"/>
</dbReference>
<dbReference type="PRINTS" id="PR00081">
    <property type="entry name" value="GDHRDH"/>
</dbReference>